<dbReference type="Proteomes" id="UP000183971">
    <property type="component" value="Unassembled WGS sequence"/>
</dbReference>
<comment type="caution">
    <text evidence="3">The sequence shown here is derived from an EMBL/GenBank/DDBJ whole genome shotgun (WGS) entry which is preliminary data.</text>
</comment>
<feature type="compositionally biased region" description="Polar residues" evidence="1">
    <location>
        <begin position="483"/>
        <end position="493"/>
    </location>
</feature>
<feature type="compositionally biased region" description="Basic and acidic residues" evidence="1">
    <location>
        <begin position="916"/>
        <end position="928"/>
    </location>
</feature>
<name>A0A1L7W8N7_FUSPR</name>
<accession>A0A1L7W8N7</accession>
<feature type="compositionally biased region" description="Polar residues" evidence="1">
    <location>
        <begin position="434"/>
        <end position="448"/>
    </location>
</feature>
<feature type="compositionally biased region" description="Polar residues" evidence="1">
    <location>
        <begin position="176"/>
        <end position="186"/>
    </location>
</feature>
<organism evidence="3 4">
    <name type="scientific">Fusarium proliferatum (strain ET1)</name>
    <name type="common">Orchid endophyte fungus</name>
    <dbReference type="NCBI Taxonomy" id="1227346"/>
    <lineage>
        <taxon>Eukaryota</taxon>
        <taxon>Fungi</taxon>
        <taxon>Dikarya</taxon>
        <taxon>Ascomycota</taxon>
        <taxon>Pezizomycotina</taxon>
        <taxon>Sordariomycetes</taxon>
        <taxon>Hypocreomycetidae</taxon>
        <taxon>Hypocreales</taxon>
        <taxon>Nectriaceae</taxon>
        <taxon>Fusarium</taxon>
        <taxon>Fusarium fujikuroi species complex</taxon>
    </lineage>
</organism>
<dbReference type="GeneID" id="42057255"/>
<dbReference type="AlphaFoldDB" id="A0A1L7W8N7"/>
<feature type="compositionally biased region" description="Basic and acidic residues" evidence="1">
    <location>
        <begin position="593"/>
        <end position="604"/>
    </location>
</feature>
<protein>
    <submittedName>
        <fullName evidence="3">Uncharacterized protein</fullName>
    </submittedName>
</protein>
<feature type="compositionally biased region" description="Polar residues" evidence="1">
    <location>
        <begin position="507"/>
        <end position="526"/>
    </location>
</feature>
<feature type="chain" id="PRO_5013018785" evidence="2">
    <location>
        <begin position="22"/>
        <end position="1236"/>
    </location>
</feature>
<proteinExistence type="predicted"/>
<evidence type="ECO:0000256" key="2">
    <source>
        <dbReference type="SAM" id="SignalP"/>
    </source>
</evidence>
<feature type="compositionally biased region" description="Polar residues" evidence="1">
    <location>
        <begin position="196"/>
        <end position="230"/>
    </location>
</feature>
<feature type="compositionally biased region" description="Polar residues" evidence="1">
    <location>
        <begin position="414"/>
        <end position="426"/>
    </location>
</feature>
<keyword evidence="4" id="KW-1185">Reference proteome</keyword>
<evidence type="ECO:0000313" key="3">
    <source>
        <dbReference type="EMBL" id="CZR48950.1"/>
    </source>
</evidence>
<evidence type="ECO:0000256" key="1">
    <source>
        <dbReference type="SAM" id="MobiDB-lite"/>
    </source>
</evidence>
<dbReference type="VEuPathDB" id="FungiDB:FPRO_12390"/>
<evidence type="ECO:0000313" key="4">
    <source>
        <dbReference type="Proteomes" id="UP000183971"/>
    </source>
</evidence>
<feature type="compositionally biased region" description="Polar residues" evidence="1">
    <location>
        <begin position="461"/>
        <end position="470"/>
    </location>
</feature>
<feature type="compositionally biased region" description="Polar residues" evidence="1">
    <location>
        <begin position="148"/>
        <end position="168"/>
    </location>
</feature>
<feature type="compositionally biased region" description="Acidic residues" evidence="1">
    <location>
        <begin position="557"/>
        <end position="576"/>
    </location>
</feature>
<keyword evidence="2" id="KW-0732">Signal</keyword>
<feature type="compositionally biased region" description="Pro residues" evidence="1">
    <location>
        <begin position="583"/>
        <end position="592"/>
    </location>
</feature>
<feature type="region of interest" description="Disordered" evidence="1">
    <location>
        <begin position="375"/>
        <end position="626"/>
    </location>
</feature>
<feature type="signal peptide" evidence="2">
    <location>
        <begin position="1"/>
        <end position="21"/>
    </location>
</feature>
<feature type="compositionally biased region" description="Low complexity" evidence="1">
    <location>
        <begin position="1078"/>
        <end position="1101"/>
    </location>
</feature>
<reference evidence="4" key="1">
    <citation type="journal article" date="2016" name="Genome Biol. Evol.">
        <title>Comparative 'omics' of the Fusarium fujikuroi species complex highlights differences in genetic potential and metabolite synthesis.</title>
        <authorList>
            <person name="Niehaus E.-M."/>
            <person name="Muensterkoetter M."/>
            <person name="Proctor R.H."/>
            <person name="Brown D.W."/>
            <person name="Sharon A."/>
            <person name="Idan Y."/>
            <person name="Oren-Young L."/>
            <person name="Sieber C.M."/>
            <person name="Novak O."/>
            <person name="Pencik A."/>
            <person name="Tarkowska D."/>
            <person name="Hromadova K."/>
            <person name="Freeman S."/>
            <person name="Maymon M."/>
            <person name="Elazar M."/>
            <person name="Youssef S.A."/>
            <person name="El-Shabrawy E.S.M."/>
            <person name="Shalaby A.B.A."/>
            <person name="Houterman P."/>
            <person name="Brock N.L."/>
            <person name="Burkhardt I."/>
            <person name="Tsavkelova E.A."/>
            <person name="Dickschat J.S."/>
            <person name="Galuszka P."/>
            <person name="Gueldener U."/>
            <person name="Tudzynski B."/>
        </authorList>
    </citation>
    <scope>NUCLEOTIDE SEQUENCE [LARGE SCALE GENOMIC DNA]</scope>
    <source>
        <strain evidence="4">ET1</strain>
    </source>
</reference>
<sequence length="1236" mass="130586">MTLHGFLRATFAATLVTTIVASKCHPNYPKSPNLTSVGADGSGSSAGVHETFSESDEVIISTSLLAPPYVGPTTSPLGSGLSLGDAPNYGGNMPSIIATSNTASQDLFPTSDGADVTAVPTSTELAQIPSQQRTTGDSLVPIIESPASSLPSAETSLPTIPSDDSSAESGLRSEGPHSQIQESTVLVSLPEDTKLSSDATAISKTTTTRVESVPSSDQGRSRQSTETGMDQTGHPIVGASTASSDVGLQTSREVIVTSTSERLPAPSTTDGLSAFPPGSSNIPQAPVSGESTGSFTTDIPSKSFIESIPGTLAPSQSFPLGFVDSTGLLSASLSTHLPVSISIPLTDVASTGEITITSNTEKEDPLLTHTSFHLSVSASERPESGKTSVGGEDTTGSPPADGTIPSLATPIPSEPTSGISFGTHHSSPGDGFTGTITTPNSPDVTQSPESDRHTSPVASIGGSSETSPFDTDSHSVPGEDTMILSSPETSNPGATKVPLSDTAVPFLSNTVTSETQIPNSIHMSTVDTEKPSPLPVTTISPAETTPTAPSATNGNDDNGEKDEDNTDDNDDDDDHDNDGPTIVPIPIPIRPPKPGDGKGGDKPNDSNPTKEPPKSTKGTESTSSCATSISMTWESVLCTVTAAVTTGKPACTTQAFTTVVSCSGTTSSATTRTTTVQAAQSTWACRPGKCSGGKCGLAKRGTIKRATEPPKCKWPGPENYADPETFIAAEGSLAKSNADDAKSLHVVPLPEGGSTSSKRILFSDEPISLSVPHLVGCTSIIVVSNKGAWANHIWEEPVFKPMADFDTADGSWYIPQLMPDDIEQLGQPVEQFPAQKQLDFFRYHALDRLHTPYDEVPTRATAEDHEFGLDELRKAGRIFDDDSDPHIFFFLPYKIIEEESDDQYNEENPVGLPPMWDRDGAPSPRADEDGPTFNDQLRSEIADIFPDIPIETVMYAADLESDPEDIEGINPRGRAMVQYQPGDTSDCDTKARWRIFFERQLEPMKEVEWTPLLDQGAQDSQWCDPSEGKKLRARAACEISATASLPSLPTLIGSIIDVLNPTKPSLPDFTQLLPSDLPTETPTSQSSAPATTSTTANADPTQSTTPFADTGRTDCYDANSFSHEDTTSDVFVKVTEKFCKSLEGVELDSDSDDISELYKDSTTGEQYAYTVSWVAGCVTDRKSQELTDPTEMGSPNCKEMFGSSYHFCNEDGPHLGGTTQFGCVQYDVKAGWTGEN</sequence>
<feature type="region of interest" description="Disordered" evidence="1">
    <location>
        <begin position="148"/>
        <end position="235"/>
    </location>
</feature>
<dbReference type="RefSeq" id="XP_031089466.1">
    <property type="nucleotide sequence ID" value="XM_031224182.1"/>
</dbReference>
<feature type="region of interest" description="Disordered" evidence="1">
    <location>
        <begin position="1067"/>
        <end position="1110"/>
    </location>
</feature>
<dbReference type="EMBL" id="FJOF01000015">
    <property type="protein sequence ID" value="CZR48950.1"/>
    <property type="molecule type" value="Genomic_DNA"/>
</dbReference>
<feature type="compositionally biased region" description="Polar residues" evidence="1">
    <location>
        <begin position="616"/>
        <end position="626"/>
    </location>
</feature>
<feature type="region of interest" description="Disordered" evidence="1">
    <location>
        <begin position="900"/>
        <end position="931"/>
    </location>
</feature>
<gene>
    <name evidence="3" type="ORF">FPRO_12390</name>
</gene>
<feature type="compositionally biased region" description="Low complexity" evidence="1">
    <location>
        <begin position="537"/>
        <end position="556"/>
    </location>
</feature>